<dbReference type="AlphaFoldDB" id="A0A6V8HQM3"/>
<dbReference type="EMBL" id="DF933856">
    <property type="protein sequence ID" value="GAM44063.1"/>
    <property type="molecule type" value="Genomic_DNA"/>
</dbReference>
<accession>A0A6V8HQM3</accession>
<evidence type="ECO:0000313" key="2">
    <source>
        <dbReference type="EMBL" id="GAM44063.1"/>
    </source>
</evidence>
<protein>
    <submittedName>
        <fullName evidence="2">Uncharacterized protein</fullName>
    </submittedName>
</protein>
<dbReference type="Proteomes" id="UP000053095">
    <property type="component" value="Unassembled WGS sequence"/>
</dbReference>
<comment type="caution">
    <text evidence="2">The sequence shown here is derived from an EMBL/GenBank/DDBJ whole genome shotgun (WGS) entry which is preliminary data.</text>
</comment>
<organism evidence="2 3">
    <name type="scientific">Talaromyces pinophilus</name>
    <name type="common">Penicillium pinophilum</name>
    <dbReference type="NCBI Taxonomy" id="128442"/>
    <lineage>
        <taxon>Eukaryota</taxon>
        <taxon>Fungi</taxon>
        <taxon>Dikarya</taxon>
        <taxon>Ascomycota</taxon>
        <taxon>Pezizomycotina</taxon>
        <taxon>Eurotiomycetes</taxon>
        <taxon>Eurotiomycetidae</taxon>
        <taxon>Eurotiales</taxon>
        <taxon>Trichocomaceae</taxon>
        <taxon>Talaromyces</taxon>
        <taxon>Talaromyces sect. Talaromyces</taxon>
    </lineage>
</organism>
<keyword evidence="3" id="KW-1185">Reference proteome</keyword>
<feature type="compositionally biased region" description="Acidic residues" evidence="1">
    <location>
        <begin position="142"/>
        <end position="162"/>
    </location>
</feature>
<name>A0A6V8HQM3_TALPI</name>
<evidence type="ECO:0000313" key="3">
    <source>
        <dbReference type="Proteomes" id="UP000053095"/>
    </source>
</evidence>
<gene>
    <name evidence="2" type="ORF">TCE0_060f19383</name>
</gene>
<feature type="compositionally biased region" description="Polar residues" evidence="1">
    <location>
        <begin position="92"/>
        <end position="107"/>
    </location>
</feature>
<proteinExistence type="predicted"/>
<sequence>MKVLEKSMKTIATLVNTQILLQAYERDGSELILSQIKSSQMMLQVEVRKLEHARRRQEEFFMQHKLSPTQSPELKAFAQDILQIVEKGISRLQNRQTAPESPTTIDSRSPPVSREAEVNSPVTPASTPPDQSDRDRSLEVGPDFDPDAEPDVEPDVGPEAEEISMPRQKVRRRRTRSEPPPRFKTMKTTLSKNCMTKITAKEKKAYTCKRHLLDHRDLVHAHKLDELLLTLPASPVVRLTGKETTGRVKADRI</sequence>
<evidence type="ECO:0000256" key="1">
    <source>
        <dbReference type="SAM" id="MobiDB-lite"/>
    </source>
</evidence>
<feature type="region of interest" description="Disordered" evidence="1">
    <location>
        <begin position="92"/>
        <end position="182"/>
    </location>
</feature>
<reference evidence="3" key="1">
    <citation type="journal article" date="2015" name="Genome Announc.">
        <title>Draft genome sequence of Talaromyces cellulolyticus strain Y-94, a source of lignocellulosic biomass-degrading enzymes.</title>
        <authorList>
            <person name="Fujii T."/>
            <person name="Koike H."/>
            <person name="Sawayama S."/>
            <person name="Yano S."/>
            <person name="Inoue H."/>
        </authorList>
    </citation>
    <scope>NUCLEOTIDE SEQUENCE [LARGE SCALE GENOMIC DNA]</scope>
    <source>
        <strain evidence="3">Y-94</strain>
    </source>
</reference>
<feature type="compositionally biased region" description="Polar residues" evidence="1">
    <location>
        <begin position="120"/>
        <end position="130"/>
    </location>
</feature>